<sequence length="98" mass="11141">RVLLELFEDAVTYFSRTSYATLSIIYPLIQVLKFKYAENDEVNDDDLELEQESDEESDLSARDSDEEDNSELDTSEQSTIHHHQTQSKVAAASTIQPA</sequence>
<name>U9TSC3_RHIID</name>
<evidence type="ECO:0000313" key="2">
    <source>
        <dbReference type="EMBL" id="ESA11064.1"/>
    </source>
</evidence>
<gene>
    <name evidence="2" type="ORF">GLOINDRAFT_28713</name>
</gene>
<feature type="non-terminal residue" evidence="2">
    <location>
        <position position="1"/>
    </location>
</feature>
<dbReference type="AlphaFoldDB" id="U9TSC3"/>
<reference evidence="2" key="1">
    <citation type="submission" date="2013-07" db="EMBL/GenBank/DDBJ databases">
        <title>The genome of an arbuscular mycorrhizal fungus provides insights into the evolution of the oldest plant symbiosis.</title>
        <authorList>
            <consortium name="DOE Joint Genome Institute"/>
            <person name="Tisserant E."/>
            <person name="Malbreil M."/>
            <person name="Kuo A."/>
            <person name="Kohler A."/>
            <person name="Symeonidi A."/>
            <person name="Balestrini R."/>
            <person name="Charron P."/>
            <person name="Duensing N."/>
            <person name="Frei-dit-Frey N."/>
            <person name="Gianinazzi-Pearson V."/>
            <person name="Gilbert B."/>
            <person name="Handa Y."/>
            <person name="Hijri M."/>
            <person name="Kaul R."/>
            <person name="Kawaguchi M."/>
            <person name="Krajinski F."/>
            <person name="Lammers P."/>
            <person name="Lapierre D."/>
            <person name="Masclaux F.G."/>
            <person name="Murat C."/>
            <person name="Morin E."/>
            <person name="Ndikumana S."/>
            <person name="Pagni M."/>
            <person name="Petitpierre D."/>
            <person name="Requena N."/>
            <person name="Rosikiewicz P."/>
            <person name="Riley R."/>
            <person name="Saito K."/>
            <person name="San Clemente H."/>
            <person name="Shapiro H."/>
            <person name="van Tuinen D."/>
            <person name="Becard G."/>
            <person name="Bonfante P."/>
            <person name="Paszkowski U."/>
            <person name="Shachar-Hill Y."/>
            <person name="Young J.P."/>
            <person name="Sanders I.R."/>
            <person name="Henrissat B."/>
            <person name="Rensing S.A."/>
            <person name="Grigoriev I.V."/>
            <person name="Corradi N."/>
            <person name="Roux C."/>
            <person name="Martin F."/>
        </authorList>
    </citation>
    <scope>NUCLEOTIDE SEQUENCE</scope>
    <source>
        <strain evidence="2">DAOM 197198</strain>
    </source>
</reference>
<accession>U9TSC3</accession>
<protein>
    <submittedName>
        <fullName evidence="2">Uncharacterized protein</fullName>
    </submittedName>
</protein>
<feature type="compositionally biased region" description="Acidic residues" evidence="1">
    <location>
        <begin position="43"/>
        <end position="74"/>
    </location>
</feature>
<evidence type="ECO:0000256" key="1">
    <source>
        <dbReference type="SAM" id="MobiDB-lite"/>
    </source>
</evidence>
<dbReference type="EMBL" id="KI286402">
    <property type="protein sequence ID" value="ESA11064.1"/>
    <property type="molecule type" value="Genomic_DNA"/>
</dbReference>
<proteinExistence type="predicted"/>
<dbReference type="HOGENOM" id="CLU_2339297_0_0_1"/>
<feature type="region of interest" description="Disordered" evidence="1">
    <location>
        <begin position="43"/>
        <end position="98"/>
    </location>
</feature>
<organism evidence="2">
    <name type="scientific">Rhizophagus irregularis (strain DAOM 181602 / DAOM 197198 / MUCL 43194)</name>
    <name type="common">Arbuscular mycorrhizal fungus</name>
    <name type="synonym">Glomus intraradices</name>
    <dbReference type="NCBI Taxonomy" id="747089"/>
    <lineage>
        <taxon>Eukaryota</taxon>
        <taxon>Fungi</taxon>
        <taxon>Fungi incertae sedis</taxon>
        <taxon>Mucoromycota</taxon>
        <taxon>Glomeromycotina</taxon>
        <taxon>Glomeromycetes</taxon>
        <taxon>Glomerales</taxon>
        <taxon>Glomeraceae</taxon>
        <taxon>Rhizophagus</taxon>
    </lineage>
</organism>